<evidence type="ECO:0000313" key="1">
    <source>
        <dbReference type="EMBL" id="MBJ7538246.1"/>
    </source>
</evidence>
<reference evidence="1" key="1">
    <citation type="submission" date="2020-12" db="EMBL/GenBank/DDBJ databases">
        <title>Marinomonas arctica sp. nov., a psychrotolerant bacterium isolated from the Arctic.</title>
        <authorList>
            <person name="Zhang Y."/>
        </authorList>
    </citation>
    <scope>NUCLEOTIDE SEQUENCE</scope>
    <source>
        <strain evidence="1">C1424</strain>
    </source>
</reference>
<dbReference type="CDD" id="cd03801">
    <property type="entry name" value="GT4_PimA-like"/>
    <property type="match status" value="1"/>
</dbReference>
<accession>A0A934JLY9</accession>
<dbReference type="EMBL" id="JAEMNX010000011">
    <property type="protein sequence ID" value="MBJ7538246.1"/>
    <property type="molecule type" value="Genomic_DNA"/>
</dbReference>
<dbReference type="PANTHER" id="PTHR12526">
    <property type="entry name" value="GLYCOSYLTRANSFERASE"/>
    <property type="match status" value="1"/>
</dbReference>
<dbReference type="SUPFAM" id="SSF53756">
    <property type="entry name" value="UDP-Glycosyltransferase/glycogen phosphorylase"/>
    <property type="match status" value="1"/>
</dbReference>
<gene>
    <name evidence="1" type="ORF">I8J31_11220</name>
</gene>
<keyword evidence="2" id="KW-1185">Reference proteome</keyword>
<sequence>MKGISLLLDSSKSGGIETHVANLAKALQQKGLEVQVILWKQYHDKAHPLDAQMRAANIPFHYANGCFSILTSLVKKGAILHTHGYKANLIGKFGSILGKWNAFPTHHNGDVGDGLLKKYVMLDEITSRWFSPISVSDEIFERLGNRGIKVKNFVFTPDQTKIEEVHVGPIRQIAFVGRISEEKDPDAFCQIGEAIQKDEKHSHLSFHVYGGGEDQSQLMAKYPGITFHGEQDMSQHWPKIDLLCITSKTEGLPLAALEAMSHGIPVASFAVGDLPRLISHGHNGWIVPKGQIQTMKDTLVAWENLNPGLQQNMKRHAYNTIEQDYSTAAVIPAIIQHYQNV</sequence>
<evidence type="ECO:0000313" key="2">
    <source>
        <dbReference type="Proteomes" id="UP000628710"/>
    </source>
</evidence>
<dbReference type="Proteomes" id="UP000628710">
    <property type="component" value="Unassembled WGS sequence"/>
</dbReference>
<dbReference type="Pfam" id="PF13692">
    <property type="entry name" value="Glyco_trans_1_4"/>
    <property type="match status" value="1"/>
</dbReference>
<comment type="caution">
    <text evidence="1">The sequence shown here is derived from an EMBL/GenBank/DDBJ whole genome shotgun (WGS) entry which is preliminary data.</text>
</comment>
<name>A0A934JLY9_9GAMM</name>
<dbReference type="Gene3D" id="3.40.50.2000">
    <property type="entry name" value="Glycogen Phosphorylase B"/>
    <property type="match status" value="2"/>
</dbReference>
<organism evidence="1 2">
    <name type="scientific">Marinomonas transparens</name>
    <dbReference type="NCBI Taxonomy" id="2795388"/>
    <lineage>
        <taxon>Bacteria</taxon>
        <taxon>Pseudomonadati</taxon>
        <taxon>Pseudomonadota</taxon>
        <taxon>Gammaproteobacteria</taxon>
        <taxon>Oceanospirillales</taxon>
        <taxon>Oceanospirillaceae</taxon>
        <taxon>Marinomonas</taxon>
    </lineage>
</organism>
<dbReference type="RefSeq" id="WP_199468651.1">
    <property type="nucleotide sequence ID" value="NZ_JAEMNX010000011.1"/>
</dbReference>
<proteinExistence type="predicted"/>
<protein>
    <submittedName>
        <fullName evidence="1">Glycosyltransferase family 4 protein</fullName>
    </submittedName>
</protein>
<dbReference type="AlphaFoldDB" id="A0A934JLY9"/>